<dbReference type="Pfam" id="PF04091">
    <property type="entry name" value="Sec15_C"/>
    <property type="match status" value="1"/>
</dbReference>
<evidence type="ECO:0000256" key="4">
    <source>
        <dbReference type="ARBA" id="ARBA00023054"/>
    </source>
</evidence>
<dbReference type="Gene3D" id="1.20.58.670">
    <property type="entry name" value="Dsl1p vesicle tethering complex, Tip20p subunit, domain D"/>
    <property type="match status" value="1"/>
</dbReference>
<reference evidence="9" key="1">
    <citation type="journal article" date="2021" name="Open Biol.">
        <title>Shared evolutionary footprints suggest mitochondrial oxidative damage underlies multiple complex I losses in fungi.</title>
        <authorList>
            <person name="Schikora-Tamarit M.A."/>
            <person name="Marcet-Houben M."/>
            <person name="Nosek J."/>
            <person name="Gabaldon T."/>
        </authorList>
    </citation>
    <scope>NUCLEOTIDE SEQUENCE</scope>
    <source>
        <strain evidence="9">CBS6341</strain>
    </source>
</reference>
<dbReference type="OrthoDB" id="10267033at2759"/>
<dbReference type="AlphaFoldDB" id="A0A9P8PPW0"/>
<evidence type="ECO:0000313" key="9">
    <source>
        <dbReference type="EMBL" id="KAH3676103.1"/>
    </source>
</evidence>
<dbReference type="InterPro" id="IPR042045">
    <property type="entry name" value="EXOC6/Sec15_C_dom1"/>
</dbReference>
<dbReference type="GO" id="GO:0090522">
    <property type="term" value="P:vesicle tethering involved in exocytosis"/>
    <property type="evidence" value="ECO:0007669"/>
    <property type="project" value="UniProtKB-UniRule"/>
</dbReference>
<dbReference type="InterPro" id="IPR046361">
    <property type="entry name" value="EXOC6/Sec15_C"/>
</dbReference>
<evidence type="ECO:0000313" key="10">
    <source>
        <dbReference type="Proteomes" id="UP000769528"/>
    </source>
</evidence>
<reference evidence="9" key="2">
    <citation type="submission" date="2021-01" db="EMBL/GenBank/DDBJ databases">
        <authorList>
            <person name="Schikora-Tamarit M.A."/>
        </authorList>
    </citation>
    <scope>NUCLEOTIDE SEQUENCE</scope>
    <source>
        <strain evidence="9">CBS6341</strain>
    </source>
</reference>
<dbReference type="InterPro" id="IPR048359">
    <property type="entry name" value="EXOC6_Sec15_N"/>
</dbReference>
<organism evidence="9 10">
    <name type="scientific">Wickerhamomyces mucosus</name>
    <dbReference type="NCBI Taxonomy" id="1378264"/>
    <lineage>
        <taxon>Eukaryota</taxon>
        <taxon>Fungi</taxon>
        <taxon>Dikarya</taxon>
        <taxon>Ascomycota</taxon>
        <taxon>Saccharomycotina</taxon>
        <taxon>Saccharomycetes</taxon>
        <taxon>Phaffomycetales</taxon>
        <taxon>Wickerhamomycetaceae</taxon>
        <taxon>Wickerhamomyces</taxon>
    </lineage>
</organism>
<evidence type="ECO:0000256" key="1">
    <source>
        <dbReference type="ARBA" id="ARBA00007944"/>
    </source>
</evidence>
<dbReference type="GO" id="GO:0016020">
    <property type="term" value="C:membrane"/>
    <property type="evidence" value="ECO:0007669"/>
    <property type="project" value="TreeGrafter"/>
</dbReference>
<dbReference type="GO" id="GO:0006886">
    <property type="term" value="P:intracellular protein transport"/>
    <property type="evidence" value="ECO:0007669"/>
    <property type="project" value="InterPro"/>
</dbReference>
<feature type="compositionally biased region" description="Low complexity" evidence="6">
    <location>
        <begin position="769"/>
        <end position="796"/>
    </location>
</feature>
<dbReference type="Pfam" id="PF20651">
    <property type="entry name" value="EXOC6_Sec15_N"/>
    <property type="match status" value="1"/>
</dbReference>
<name>A0A9P8PPW0_9ASCO</name>
<keyword evidence="4" id="KW-0175">Coiled coil</keyword>
<feature type="domain" description="Exocyst complex subunit EXOC6/Sec15 C-terminal" evidence="7">
    <location>
        <begin position="416"/>
        <end position="757"/>
    </location>
</feature>
<evidence type="ECO:0000259" key="7">
    <source>
        <dbReference type="Pfam" id="PF04091"/>
    </source>
</evidence>
<dbReference type="GO" id="GO:0006893">
    <property type="term" value="P:Golgi to plasma membrane transport"/>
    <property type="evidence" value="ECO:0007669"/>
    <property type="project" value="TreeGrafter"/>
</dbReference>
<comment type="function">
    <text evidence="5">Component of the exocyst complex involved in the docking of exocytic vesicles with fusion sites on the plasma membrane.</text>
</comment>
<feature type="region of interest" description="Disordered" evidence="6">
    <location>
        <begin position="769"/>
        <end position="806"/>
    </location>
</feature>
<evidence type="ECO:0000256" key="6">
    <source>
        <dbReference type="SAM" id="MobiDB-lite"/>
    </source>
</evidence>
<evidence type="ECO:0000256" key="5">
    <source>
        <dbReference type="PIRNR" id="PIRNR025007"/>
    </source>
</evidence>
<feature type="domain" description="Exocyst complex component EXOC6/Sec15 N-terminal" evidence="8">
    <location>
        <begin position="50"/>
        <end position="217"/>
    </location>
</feature>
<dbReference type="PIRSF" id="PIRSF025007">
    <property type="entry name" value="Sec15"/>
    <property type="match status" value="1"/>
</dbReference>
<proteinExistence type="inferred from homology"/>
<protein>
    <recommendedName>
        <fullName evidence="5">Exocyst complex component SEC15</fullName>
    </recommendedName>
</protein>
<dbReference type="EMBL" id="JAEUBF010000681">
    <property type="protein sequence ID" value="KAH3676103.1"/>
    <property type="molecule type" value="Genomic_DNA"/>
</dbReference>
<comment type="similarity">
    <text evidence="1 5">Belongs to the SEC15 family.</text>
</comment>
<dbReference type="InterPro" id="IPR042044">
    <property type="entry name" value="EXOC6PINT-1/Sec15/Tip20_C_dom2"/>
</dbReference>
<sequence length="806" mass="94358">MSTNFKDLHFLNDNDPVTLLNSNNYIDQLVPIIKSSIKSNAIDELLETLTNEGLKKDDELTQLIKSKDDDIIDATKSVSTISHIATGINEQVLDITDHLSKTSNLTLDKKFQLLALKKNITKINESEILINKILQVLELTDKTHELIKDNRFFKALKNLNDLTSLNKEFDKDFKFLNNINQSLPILQNLIRDESLSLLKRNLNSSDNKFEQVGLLYFEFFQNLINHWDNFKQINKDFESYKINSSVELSLRKSYLQEEELPILEDYINIGYIYDTQLVFKTLDQLQFFQDEFNKELSIRRDKILYPFINTGGNNGTNGYQNKEFDEFIKSIGNLNKFLSKLTGYLIFHNSLNKNFPHILNQSTNDLWENIDTKIYQHLKNLILNEILELSKILEIKTLVGNFYLILEQFNLNKENFYHLLITIFKKYCQLSIFQFAKDFQNLANDDDSMPMIIHEYRLYKKIITVSWYNDFRQEFEIKFPQVLPFSTIFPMTCAQFRNYISQQFNFLKDFYKFDLLILQQLIVGNVEKIFQTVIVKYFKEKLNSITREELSQNLINLENFIVLNQEIGKLLSKNLGYTVELNSIDQILDAKKLTETKLFEMIDGKVEDLVDFIDWDWSSKQINREPNYFIKDIGDFLQNMFNSTFSNLPYSVKTLLLYRVFDLLAIKFLDNLKNQELLSIESILNFDLDISYVESIIIELNPAKSDNKESLQSMFTQLRQSINLLKQGNLNEYKDQTLRMRKFDQIKPEDAINLIQKLDISSNVEINSSSPKIGSNNNNNNGNNNTATTTTSTSSNIFSRFNKNNN</sequence>
<dbReference type="Proteomes" id="UP000769528">
    <property type="component" value="Unassembled WGS sequence"/>
</dbReference>
<dbReference type="InterPro" id="IPR007225">
    <property type="entry name" value="EXOC6/Sec15"/>
</dbReference>
<dbReference type="PANTHER" id="PTHR12702:SF0">
    <property type="entry name" value="EXOCYST COMPLEX COMPONENT 6"/>
    <property type="match status" value="1"/>
</dbReference>
<evidence type="ECO:0000256" key="3">
    <source>
        <dbReference type="ARBA" id="ARBA00022483"/>
    </source>
</evidence>
<gene>
    <name evidence="9" type="ORF">WICMUC_002400</name>
</gene>
<evidence type="ECO:0000259" key="8">
    <source>
        <dbReference type="Pfam" id="PF20651"/>
    </source>
</evidence>
<accession>A0A9P8PPW0</accession>
<keyword evidence="3 5" id="KW-0268">Exocytosis</keyword>
<comment type="caution">
    <text evidence="9">The sequence shown here is derived from an EMBL/GenBank/DDBJ whole genome shotgun (WGS) entry which is preliminary data.</text>
</comment>
<keyword evidence="2 5" id="KW-0813">Transport</keyword>
<dbReference type="PANTHER" id="PTHR12702">
    <property type="entry name" value="SEC15"/>
    <property type="match status" value="1"/>
</dbReference>
<dbReference type="GO" id="GO:0000145">
    <property type="term" value="C:exocyst"/>
    <property type="evidence" value="ECO:0007669"/>
    <property type="project" value="UniProtKB-UniRule"/>
</dbReference>
<feature type="compositionally biased region" description="Polar residues" evidence="6">
    <location>
        <begin position="797"/>
        <end position="806"/>
    </location>
</feature>
<dbReference type="Gene3D" id="1.10.357.30">
    <property type="entry name" value="Exocyst complex subunit Sec15 C-terminal domain, N-terminal subdomain"/>
    <property type="match status" value="1"/>
</dbReference>
<keyword evidence="10" id="KW-1185">Reference proteome</keyword>
<evidence type="ECO:0000256" key="2">
    <source>
        <dbReference type="ARBA" id="ARBA00022448"/>
    </source>
</evidence>